<dbReference type="Proteomes" id="UP000181790">
    <property type="component" value="Unassembled WGS sequence"/>
</dbReference>
<dbReference type="InterPro" id="IPR012373">
    <property type="entry name" value="Ferrdict_sens_TM"/>
</dbReference>
<dbReference type="PANTHER" id="PTHR30273">
    <property type="entry name" value="PERIPLASMIC SIGNAL SENSOR AND SIGMA FACTOR ACTIVATOR FECR-RELATED"/>
    <property type="match status" value="1"/>
</dbReference>
<accession>A0A1S2VKW2</accession>
<reference evidence="3 4" key="1">
    <citation type="submission" date="2016-10" db="EMBL/GenBank/DDBJ databases">
        <title>Arsenicibacter rosenii gen. nov., sp. nov., an efficient arsenic-methylating bacterium isolated from an arsenic-contaminated paddy soil.</title>
        <authorList>
            <person name="Huang K."/>
        </authorList>
    </citation>
    <scope>NUCLEOTIDE SEQUENCE [LARGE SCALE GENOMIC DNA]</scope>
    <source>
        <strain evidence="3 4">SM-1</strain>
    </source>
</reference>
<organism evidence="3 4">
    <name type="scientific">Arsenicibacter rosenii</name>
    <dbReference type="NCBI Taxonomy" id="1750698"/>
    <lineage>
        <taxon>Bacteria</taxon>
        <taxon>Pseudomonadati</taxon>
        <taxon>Bacteroidota</taxon>
        <taxon>Cytophagia</taxon>
        <taxon>Cytophagales</taxon>
        <taxon>Spirosomataceae</taxon>
        <taxon>Arsenicibacter</taxon>
    </lineage>
</organism>
<dbReference type="OrthoDB" id="645173at2"/>
<evidence type="ECO:0008006" key="5">
    <source>
        <dbReference type="Google" id="ProtNLM"/>
    </source>
</evidence>
<dbReference type="GO" id="GO:0016989">
    <property type="term" value="F:sigma factor antagonist activity"/>
    <property type="evidence" value="ECO:0007669"/>
    <property type="project" value="TreeGrafter"/>
</dbReference>
<dbReference type="Gene3D" id="2.60.120.1440">
    <property type="match status" value="1"/>
</dbReference>
<protein>
    <recommendedName>
        <fullName evidence="5">Iron dicitrate transport regulator FecR</fullName>
    </recommendedName>
</protein>
<dbReference type="Gene3D" id="3.55.50.30">
    <property type="match status" value="1"/>
</dbReference>
<dbReference type="Pfam" id="PF16344">
    <property type="entry name" value="FecR_C"/>
    <property type="match status" value="1"/>
</dbReference>
<gene>
    <name evidence="3" type="ORF">BLX24_10595</name>
</gene>
<feature type="domain" description="Protein FecR C-terminal" evidence="2">
    <location>
        <begin position="301"/>
        <end position="367"/>
    </location>
</feature>
<dbReference type="AlphaFoldDB" id="A0A1S2VKW2"/>
<comment type="caution">
    <text evidence="3">The sequence shown here is derived from an EMBL/GenBank/DDBJ whole genome shotgun (WGS) entry which is preliminary data.</text>
</comment>
<keyword evidence="4" id="KW-1185">Reference proteome</keyword>
<sequence length="373" mass="42274">MIDYRTYEAEDFILDESFRRWALQADPQATAFWEAWQLQHPDRADVVRQARRLARNLSDYYADDATEDRIQQEVNRLMLGALDRSAQEEEPVRPLWYASPVWRWTAAACVVLLAAFGYWQYRTDTQQTAVSGTYAARVEQAGNALIEKTNTSAQTLNILLSDGSVVSLAPRSSISYPARFDKASRTVYLQGEAFFDVVKNPASPFLIYANHTITKVLGTSFVVRAYEDEPDVQVSVRTGRVSVYAQNDYERARQTGDRQLRGVVLTPNQQVTYNIKGDRLDKSLVERPMAILATIPSREQTFDDMPIAQMLLALEKTYGVDLVFNEDDLMRCRATISFAEENLMERLDVICQTVGASFEVIDGQIVIDSKGCQ</sequence>
<evidence type="ECO:0000313" key="4">
    <source>
        <dbReference type="Proteomes" id="UP000181790"/>
    </source>
</evidence>
<dbReference type="EMBL" id="MORL01000004">
    <property type="protein sequence ID" value="OIN59411.1"/>
    <property type="molecule type" value="Genomic_DNA"/>
</dbReference>
<dbReference type="PIRSF" id="PIRSF018266">
    <property type="entry name" value="FecR"/>
    <property type="match status" value="1"/>
</dbReference>
<evidence type="ECO:0000313" key="3">
    <source>
        <dbReference type="EMBL" id="OIN59411.1"/>
    </source>
</evidence>
<name>A0A1S2VKW2_9BACT</name>
<dbReference type="Pfam" id="PF04773">
    <property type="entry name" value="FecR"/>
    <property type="match status" value="1"/>
</dbReference>
<dbReference type="InterPro" id="IPR006860">
    <property type="entry name" value="FecR"/>
</dbReference>
<proteinExistence type="predicted"/>
<dbReference type="PANTHER" id="PTHR30273:SF2">
    <property type="entry name" value="PROTEIN FECR"/>
    <property type="match status" value="1"/>
</dbReference>
<feature type="domain" description="FecR protein" evidence="1">
    <location>
        <begin position="152"/>
        <end position="241"/>
    </location>
</feature>
<dbReference type="RefSeq" id="WP_071503093.1">
    <property type="nucleotide sequence ID" value="NZ_MORL01000004.1"/>
</dbReference>
<evidence type="ECO:0000259" key="1">
    <source>
        <dbReference type="Pfam" id="PF04773"/>
    </source>
</evidence>
<evidence type="ECO:0000259" key="2">
    <source>
        <dbReference type="Pfam" id="PF16344"/>
    </source>
</evidence>
<dbReference type="InterPro" id="IPR032508">
    <property type="entry name" value="FecR_C"/>
</dbReference>